<dbReference type="PANTHER" id="PTHR46558">
    <property type="entry name" value="TRACRIPTIONAL REGULATORY PROTEIN-RELATED-RELATED"/>
    <property type="match status" value="1"/>
</dbReference>
<evidence type="ECO:0000313" key="4">
    <source>
        <dbReference type="Proteomes" id="UP000051445"/>
    </source>
</evidence>
<keyword evidence="1" id="KW-0238">DNA-binding</keyword>
<dbReference type="SMART" id="SM00530">
    <property type="entry name" value="HTH_XRE"/>
    <property type="match status" value="2"/>
</dbReference>
<evidence type="ECO:0000313" key="3">
    <source>
        <dbReference type="EMBL" id="KRL28665.1"/>
    </source>
</evidence>
<dbReference type="Pfam" id="PF01381">
    <property type="entry name" value="HTH_3"/>
    <property type="match status" value="1"/>
</dbReference>
<dbReference type="InterPro" id="IPR001387">
    <property type="entry name" value="Cro/C1-type_HTH"/>
</dbReference>
<evidence type="ECO:0000259" key="2">
    <source>
        <dbReference type="PROSITE" id="PS50943"/>
    </source>
</evidence>
<dbReference type="EMBL" id="AZER01000004">
    <property type="protein sequence ID" value="KRL28665.1"/>
    <property type="molecule type" value="Genomic_DNA"/>
</dbReference>
<gene>
    <name evidence="3" type="ORF">FD27_GL001665</name>
</gene>
<evidence type="ECO:0000256" key="1">
    <source>
        <dbReference type="ARBA" id="ARBA00023125"/>
    </source>
</evidence>
<keyword evidence="4" id="KW-1185">Reference proteome</keyword>
<reference evidence="3 4" key="1">
    <citation type="journal article" date="2015" name="Genome Announc.">
        <title>Expanding the biotechnology potential of lactobacilli through comparative genomics of 213 strains and associated genera.</title>
        <authorList>
            <person name="Sun Z."/>
            <person name="Harris H.M."/>
            <person name="McCann A."/>
            <person name="Guo C."/>
            <person name="Argimon S."/>
            <person name="Zhang W."/>
            <person name="Yang X."/>
            <person name="Jeffery I.B."/>
            <person name="Cooney J.C."/>
            <person name="Kagawa T.F."/>
            <person name="Liu W."/>
            <person name="Song Y."/>
            <person name="Salvetti E."/>
            <person name="Wrobel A."/>
            <person name="Rasinkangas P."/>
            <person name="Parkhill J."/>
            <person name="Rea M.C."/>
            <person name="O'Sullivan O."/>
            <person name="Ritari J."/>
            <person name="Douillard F.P."/>
            <person name="Paul Ross R."/>
            <person name="Yang R."/>
            <person name="Briner A.E."/>
            <person name="Felis G.E."/>
            <person name="de Vos W.M."/>
            <person name="Barrangou R."/>
            <person name="Klaenhammer T.R."/>
            <person name="Caufield P.W."/>
            <person name="Cui Y."/>
            <person name="Zhang H."/>
            <person name="O'Toole P.W."/>
        </authorList>
    </citation>
    <scope>NUCLEOTIDE SEQUENCE [LARGE SCALE GENOMIC DNA]</scope>
    <source>
        <strain evidence="3 4">DSM 13145</strain>
    </source>
</reference>
<dbReference type="PATRIC" id="fig|1423746.3.peg.1695"/>
<accession>A0A0R1P8U7</accession>
<proteinExistence type="predicted"/>
<dbReference type="AlphaFoldDB" id="A0A0R1P8U7"/>
<sequence>MSTKQKKPRNRIAELRKEKHLTIQQLADELGVANGTISRYEQGSREPKLSTWEKLADIFNVSVSYITGVSDEPGKDSSRLRSIRNAKHLSIQQVADAYNQEADKLSVFDHKEKHISAQTIENIENGNYQPSKHEWELLAWSLNVPQFYLSGHSNDKIGWQEWAEATGYSVDQLKTEVQRLIKTGRIDQDEDIQRQIGYAVQSLDGHVPTTTTGTINCIQEKIHELLNDVDNAFLVQKSTPVSPDSSLMVTNAGDTHVRKDMDEQAYKQIVDILKETQLKLGQIHIKR</sequence>
<name>A0A0R1P8U7_9LACO</name>
<dbReference type="PROSITE" id="PS50943">
    <property type="entry name" value="HTH_CROC1"/>
    <property type="match status" value="1"/>
</dbReference>
<organism evidence="3 4">
    <name type="scientific">Limosilactobacillus frumenti DSM 13145</name>
    <dbReference type="NCBI Taxonomy" id="1423746"/>
    <lineage>
        <taxon>Bacteria</taxon>
        <taxon>Bacillati</taxon>
        <taxon>Bacillota</taxon>
        <taxon>Bacilli</taxon>
        <taxon>Lactobacillales</taxon>
        <taxon>Lactobacillaceae</taxon>
        <taxon>Limosilactobacillus</taxon>
    </lineage>
</organism>
<dbReference type="GO" id="GO:0003677">
    <property type="term" value="F:DNA binding"/>
    <property type="evidence" value="ECO:0007669"/>
    <property type="project" value="UniProtKB-KW"/>
</dbReference>
<comment type="caution">
    <text evidence="3">The sequence shown here is derived from an EMBL/GenBank/DDBJ whole genome shotgun (WGS) entry which is preliminary data.</text>
</comment>
<dbReference type="InterPro" id="IPR010982">
    <property type="entry name" value="Lambda_DNA-bd_dom_sf"/>
</dbReference>
<dbReference type="STRING" id="1423746.FD27_GL001665"/>
<dbReference type="Proteomes" id="UP000051445">
    <property type="component" value="Unassembled WGS sequence"/>
</dbReference>
<protein>
    <recommendedName>
        <fullName evidence="2">HTH cro/C1-type domain-containing protein</fullName>
    </recommendedName>
</protein>
<dbReference type="CDD" id="cd00093">
    <property type="entry name" value="HTH_XRE"/>
    <property type="match status" value="2"/>
</dbReference>
<feature type="domain" description="HTH cro/C1-type" evidence="2">
    <location>
        <begin position="12"/>
        <end position="66"/>
    </location>
</feature>
<dbReference type="PANTHER" id="PTHR46558:SF11">
    <property type="entry name" value="HTH-TYPE TRANSCRIPTIONAL REGULATOR XRE"/>
    <property type="match status" value="1"/>
</dbReference>
<dbReference type="Gene3D" id="1.10.260.40">
    <property type="entry name" value="lambda repressor-like DNA-binding domains"/>
    <property type="match status" value="2"/>
</dbReference>
<dbReference type="RefSeq" id="WP_083482658.1">
    <property type="nucleotide sequence ID" value="NZ_AZER01000004.1"/>
</dbReference>
<dbReference type="SUPFAM" id="SSF47413">
    <property type="entry name" value="lambda repressor-like DNA-binding domains"/>
    <property type="match status" value="2"/>
</dbReference>